<evidence type="ECO:0000259" key="2">
    <source>
        <dbReference type="Pfam" id="PF08386"/>
    </source>
</evidence>
<dbReference type="GO" id="GO:0006660">
    <property type="term" value="P:phosphatidylserine catabolic process"/>
    <property type="evidence" value="ECO:0007669"/>
    <property type="project" value="TreeGrafter"/>
</dbReference>
<evidence type="ECO:0008006" key="4">
    <source>
        <dbReference type="Google" id="ProtNLM"/>
    </source>
</evidence>
<dbReference type="Gene3D" id="3.40.50.1820">
    <property type="entry name" value="alpha/beta hydrolase"/>
    <property type="match status" value="1"/>
</dbReference>
<dbReference type="InterPro" id="IPR013595">
    <property type="entry name" value="Pept_S33_TAP-like_C"/>
</dbReference>
<dbReference type="GO" id="GO:0004622">
    <property type="term" value="F:phosphatidylcholine lysophospholipase activity"/>
    <property type="evidence" value="ECO:0007669"/>
    <property type="project" value="TreeGrafter"/>
</dbReference>
<organism evidence="3">
    <name type="scientific">uncultured Thiotrichaceae bacterium</name>
    <dbReference type="NCBI Taxonomy" id="298394"/>
    <lineage>
        <taxon>Bacteria</taxon>
        <taxon>Pseudomonadati</taxon>
        <taxon>Pseudomonadota</taxon>
        <taxon>Gammaproteobacteria</taxon>
        <taxon>Thiotrichales</taxon>
        <taxon>Thiotrichaceae</taxon>
        <taxon>environmental samples</taxon>
    </lineage>
</organism>
<evidence type="ECO:0000259" key="1">
    <source>
        <dbReference type="Pfam" id="PF00561"/>
    </source>
</evidence>
<protein>
    <recommendedName>
        <fullName evidence="4">AB hydrolase-1 domain-containing protein</fullName>
    </recommendedName>
</protein>
<feature type="domain" description="Peptidase S33 tripeptidyl aminopeptidase-like C-terminal" evidence="2">
    <location>
        <begin position="229"/>
        <end position="297"/>
    </location>
</feature>
<dbReference type="PANTHER" id="PTHR12277:SF194">
    <property type="entry name" value="FI04476P"/>
    <property type="match status" value="1"/>
</dbReference>
<dbReference type="SUPFAM" id="SSF53474">
    <property type="entry name" value="alpha/beta-Hydrolases"/>
    <property type="match status" value="1"/>
</dbReference>
<evidence type="ECO:0000313" key="3">
    <source>
        <dbReference type="EMBL" id="CAA6807085.1"/>
    </source>
</evidence>
<dbReference type="Pfam" id="PF08386">
    <property type="entry name" value="Abhydrolase_4"/>
    <property type="match status" value="1"/>
</dbReference>
<dbReference type="InterPro" id="IPR029058">
    <property type="entry name" value="AB_hydrolase_fold"/>
</dbReference>
<feature type="domain" description="AB hydrolase-1" evidence="1">
    <location>
        <begin position="88"/>
        <end position="188"/>
    </location>
</feature>
<sequence>MEKKDHPFKNSQAMPLSLRAFFAVMTFVFKVLDKVSRPLAGRLALRLFMIPPKHRMPAREVATSESADVRFYTIHDKEIAVRSWGEGPVILLSHGWGGRSTQLFSFVQPLVDAGYRVVGCNLPAHGESSGKNTNMLEASLILSEVVKKEVKMGEGLKAIIGHSFGSGTALLTVHRYQIKPEKLVLISCFADIHWVTRTFGDVFEMSDQVVSAMEQTAYKQLDNAYGKAWHWDDLSPTLNIQKVSQETLLIHDKEDHEVPYEHATQLHDAALNSELLSTTGYGHRKILMNQKVVDATVGFVSQ</sequence>
<gene>
    <name evidence="3" type="ORF">HELGO_WM12266</name>
</gene>
<dbReference type="AlphaFoldDB" id="A0A6S6SUU9"/>
<dbReference type="EMBL" id="CACVAY010000032">
    <property type="protein sequence ID" value="CAA6807085.1"/>
    <property type="molecule type" value="Genomic_DNA"/>
</dbReference>
<dbReference type="GO" id="GO:0052651">
    <property type="term" value="P:monoacylglycerol catabolic process"/>
    <property type="evidence" value="ECO:0007669"/>
    <property type="project" value="TreeGrafter"/>
</dbReference>
<dbReference type="Pfam" id="PF00561">
    <property type="entry name" value="Abhydrolase_1"/>
    <property type="match status" value="1"/>
</dbReference>
<dbReference type="GO" id="GO:0047372">
    <property type="term" value="F:monoacylglycerol lipase activity"/>
    <property type="evidence" value="ECO:0007669"/>
    <property type="project" value="TreeGrafter"/>
</dbReference>
<accession>A0A6S6SUU9</accession>
<name>A0A6S6SUU9_9GAMM</name>
<reference evidence="3" key="1">
    <citation type="submission" date="2020-01" db="EMBL/GenBank/DDBJ databases">
        <authorList>
            <person name="Meier V. D."/>
            <person name="Meier V D."/>
        </authorList>
    </citation>
    <scope>NUCLEOTIDE SEQUENCE</scope>
    <source>
        <strain evidence="3">HLG_WM_MAG_07</strain>
    </source>
</reference>
<proteinExistence type="predicted"/>
<dbReference type="PANTHER" id="PTHR12277">
    <property type="entry name" value="ALPHA/BETA HYDROLASE DOMAIN-CONTAINING PROTEIN"/>
    <property type="match status" value="1"/>
</dbReference>
<dbReference type="InterPro" id="IPR000073">
    <property type="entry name" value="AB_hydrolase_1"/>
</dbReference>